<dbReference type="GO" id="GO:1990281">
    <property type="term" value="C:efflux pump complex"/>
    <property type="evidence" value="ECO:0007669"/>
    <property type="project" value="TreeGrafter"/>
</dbReference>
<feature type="transmembrane region" description="Helical" evidence="3">
    <location>
        <begin position="33"/>
        <end position="50"/>
    </location>
</feature>
<keyword evidence="5" id="KW-1185">Reference proteome</keyword>
<evidence type="ECO:0000313" key="5">
    <source>
        <dbReference type="Proteomes" id="UP000295304"/>
    </source>
</evidence>
<keyword evidence="3" id="KW-0812">Transmembrane</keyword>
<dbReference type="OrthoDB" id="9763546at2"/>
<dbReference type="PANTHER" id="PTHR30469:SF15">
    <property type="entry name" value="HLYD FAMILY OF SECRETION PROTEINS"/>
    <property type="match status" value="1"/>
</dbReference>
<feature type="region of interest" description="Disordered" evidence="2">
    <location>
        <begin position="1"/>
        <end position="21"/>
    </location>
</feature>
<dbReference type="Proteomes" id="UP000295304">
    <property type="component" value="Unassembled WGS sequence"/>
</dbReference>
<dbReference type="EMBL" id="SLZW01000002">
    <property type="protein sequence ID" value="TCS64235.1"/>
    <property type="molecule type" value="Genomic_DNA"/>
</dbReference>
<dbReference type="Gene3D" id="1.10.287.470">
    <property type="entry name" value="Helix hairpin bin"/>
    <property type="match status" value="1"/>
</dbReference>
<dbReference type="PANTHER" id="PTHR30469">
    <property type="entry name" value="MULTIDRUG RESISTANCE PROTEIN MDTA"/>
    <property type="match status" value="1"/>
</dbReference>
<accession>A0A4R3JFH1</accession>
<keyword evidence="1" id="KW-0175">Coiled coil</keyword>
<keyword evidence="3" id="KW-1133">Transmembrane helix</keyword>
<organism evidence="4 5">
    <name type="scientific">Varunaivibrio sulfuroxidans</name>
    <dbReference type="NCBI Taxonomy" id="1773489"/>
    <lineage>
        <taxon>Bacteria</taxon>
        <taxon>Pseudomonadati</taxon>
        <taxon>Pseudomonadota</taxon>
        <taxon>Alphaproteobacteria</taxon>
        <taxon>Rhodospirillales</taxon>
        <taxon>Magnetovibrionaceae</taxon>
        <taxon>Varunaivibrio</taxon>
    </lineage>
</organism>
<proteinExistence type="predicted"/>
<comment type="caution">
    <text evidence="4">The sequence shown here is derived from an EMBL/GenBank/DDBJ whole genome shotgun (WGS) entry which is preliminary data.</text>
</comment>
<evidence type="ECO:0000256" key="1">
    <source>
        <dbReference type="SAM" id="Coils"/>
    </source>
</evidence>
<name>A0A4R3JFH1_9PROT</name>
<protein>
    <submittedName>
        <fullName evidence="4">Biotin/lipoyl-binding protein</fullName>
    </submittedName>
</protein>
<dbReference type="AlphaFoldDB" id="A0A4R3JFH1"/>
<dbReference type="Gene3D" id="2.40.50.100">
    <property type="match status" value="1"/>
</dbReference>
<evidence type="ECO:0000313" key="4">
    <source>
        <dbReference type="EMBL" id="TCS64235.1"/>
    </source>
</evidence>
<feature type="coiled-coil region" evidence="1">
    <location>
        <begin position="97"/>
        <end position="155"/>
    </location>
</feature>
<sequence>MFQNQAPGLGRAMRSKSAETQDIARREKCPRRVFWVLSVVIGLVVFHGFSDVARAADRGYGFAVFGVIDAVSVKPGQAVAAGDVLARLDDRVYRARLNTARSALDLANNAVTLAEKEYDRVKQRYDDLSASGQALEQADVGLRTAKRDRAKAEEAHLRAQWDLDHATLTSPVAGTVKSVSGYRGLLANPAIAAPPVVVITTP</sequence>
<dbReference type="GO" id="GO:0015562">
    <property type="term" value="F:efflux transmembrane transporter activity"/>
    <property type="evidence" value="ECO:0007669"/>
    <property type="project" value="TreeGrafter"/>
</dbReference>
<gene>
    <name evidence="4" type="ORF">EDD55_102277</name>
</gene>
<reference evidence="4 5" key="1">
    <citation type="submission" date="2019-03" db="EMBL/GenBank/DDBJ databases">
        <title>Genomic Encyclopedia of Type Strains, Phase IV (KMG-IV): sequencing the most valuable type-strain genomes for metagenomic binning, comparative biology and taxonomic classification.</title>
        <authorList>
            <person name="Goeker M."/>
        </authorList>
    </citation>
    <scope>NUCLEOTIDE SEQUENCE [LARGE SCALE GENOMIC DNA]</scope>
    <source>
        <strain evidence="4 5">DSM 101688</strain>
    </source>
</reference>
<evidence type="ECO:0000256" key="3">
    <source>
        <dbReference type="SAM" id="Phobius"/>
    </source>
</evidence>
<evidence type="ECO:0000256" key="2">
    <source>
        <dbReference type="SAM" id="MobiDB-lite"/>
    </source>
</evidence>
<dbReference type="SUPFAM" id="SSF111369">
    <property type="entry name" value="HlyD-like secretion proteins"/>
    <property type="match status" value="1"/>
</dbReference>
<keyword evidence="3" id="KW-0472">Membrane</keyword>